<reference evidence="2 3" key="1">
    <citation type="journal article" date="2018" name="IMA Fungus">
        <title>IMA Genome-F 9: Draft genome sequence of Annulohypoxylon stygium, Aspergillus mulundensis, Berkeleyomyces basicola (syn. Thielaviopsis basicola), Ceratocystis smalleyi, two Cercospora beticola strains, Coleophoma cylindrospora, Fusarium fracticaudum, Phialophora cf. hyalina, and Morchella septimelata.</title>
        <authorList>
            <person name="Wingfield B.D."/>
            <person name="Bills G.F."/>
            <person name="Dong Y."/>
            <person name="Huang W."/>
            <person name="Nel W.J."/>
            <person name="Swalarsk-Parry B.S."/>
            <person name="Vaghefi N."/>
            <person name="Wilken P.M."/>
            <person name="An Z."/>
            <person name="de Beer Z.W."/>
            <person name="De Vos L."/>
            <person name="Chen L."/>
            <person name="Duong T.A."/>
            <person name="Gao Y."/>
            <person name="Hammerbacher A."/>
            <person name="Kikkert J.R."/>
            <person name="Li Y."/>
            <person name="Li H."/>
            <person name="Li K."/>
            <person name="Li Q."/>
            <person name="Liu X."/>
            <person name="Ma X."/>
            <person name="Naidoo K."/>
            <person name="Pethybridge S.J."/>
            <person name="Sun J."/>
            <person name="Steenkamp E.T."/>
            <person name="van der Nest M.A."/>
            <person name="van Wyk S."/>
            <person name="Wingfield M.J."/>
            <person name="Xiong C."/>
            <person name="Yue Q."/>
            <person name="Zhang X."/>
        </authorList>
    </citation>
    <scope>NUCLEOTIDE SEQUENCE [LARGE SCALE GENOMIC DNA]</scope>
    <source>
        <strain evidence="2 3">BP 5553</strain>
    </source>
</reference>
<name>A0A370TCL8_9HELO</name>
<feature type="compositionally biased region" description="Basic and acidic residues" evidence="1">
    <location>
        <begin position="533"/>
        <end position="547"/>
    </location>
</feature>
<keyword evidence="3" id="KW-1185">Reference proteome</keyword>
<feature type="region of interest" description="Disordered" evidence="1">
    <location>
        <begin position="524"/>
        <end position="547"/>
    </location>
</feature>
<organism evidence="2 3">
    <name type="scientific">Venustampulla echinocandica</name>
    <dbReference type="NCBI Taxonomy" id="2656787"/>
    <lineage>
        <taxon>Eukaryota</taxon>
        <taxon>Fungi</taxon>
        <taxon>Dikarya</taxon>
        <taxon>Ascomycota</taxon>
        <taxon>Pezizomycotina</taxon>
        <taxon>Leotiomycetes</taxon>
        <taxon>Helotiales</taxon>
        <taxon>Pleuroascaceae</taxon>
        <taxon>Venustampulla</taxon>
    </lineage>
</organism>
<sequence>MPATQAIQPTCAPSQSQSFSPSFLGIPRELRNEIYKLLLVDPVLGEYSSVCEYDHFGGRSQYNLHPAILAVSHQIHNESSNILYGHNLFFITLLDDIEWLPSDILLSISPITRYQHHQCGHGEEKALSLRSAVAAISKVKRWRVVLSAGVGNIYWDSGPPTLVSFCRSICRTPLQSLDIAIIPAGMEQEDLEEYYPIMTLLNPFRIIRGVQDFAIRAAIRPESPDVVVDVRCAEDNVGNADNSALKPLAVELSKLQKMVMSNEVVELVFDMYRLLIRYSEGFERHPPFKGDMSLNDFGETTPFRAVEYRRHVAYDSPFHRGPTPKEAADHPVEYNLFLAQLASDINDVPGFKQRRAIVLEYLEPQYQRICKAASNLIGFIKEEKTRGKLFDVNKTSDAILDIESDRPVTAIILLEDYGASFGRDMPRRIRSYIRQKLPKFNELYSGLKSEMLLNEAAKALETEDLSYFVERYQAAVDELNIQYFEIRAARKTLFDCDILGAPGVNLGPEILPFHSDEPIDWSVNEPGLNSAHSSEEQEAVHNDTLEC</sequence>
<dbReference type="PANTHER" id="PTHR42085">
    <property type="entry name" value="F-BOX DOMAIN-CONTAINING PROTEIN"/>
    <property type="match status" value="1"/>
</dbReference>
<dbReference type="OrthoDB" id="62952at2759"/>
<evidence type="ECO:0000313" key="3">
    <source>
        <dbReference type="Proteomes" id="UP000254866"/>
    </source>
</evidence>
<evidence type="ECO:0000256" key="1">
    <source>
        <dbReference type="SAM" id="MobiDB-lite"/>
    </source>
</evidence>
<dbReference type="Proteomes" id="UP000254866">
    <property type="component" value="Unassembled WGS sequence"/>
</dbReference>
<dbReference type="PANTHER" id="PTHR42085:SF2">
    <property type="entry name" value="F-BOX DOMAIN-CONTAINING PROTEIN"/>
    <property type="match status" value="1"/>
</dbReference>
<comment type="caution">
    <text evidence="2">The sequence shown here is derived from an EMBL/GenBank/DDBJ whole genome shotgun (WGS) entry which is preliminary data.</text>
</comment>
<proteinExistence type="predicted"/>
<dbReference type="AlphaFoldDB" id="A0A370TCL8"/>
<dbReference type="GeneID" id="43602250"/>
<protein>
    <submittedName>
        <fullName evidence="2">Uncharacterized protein</fullName>
    </submittedName>
</protein>
<dbReference type="InterPro" id="IPR038883">
    <property type="entry name" value="AN11006-like"/>
</dbReference>
<accession>A0A370TCL8</accession>
<evidence type="ECO:0000313" key="2">
    <source>
        <dbReference type="EMBL" id="RDL31999.1"/>
    </source>
</evidence>
<dbReference type="EMBL" id="NPIC01000011">
    <property type="protein sequence ID" value="RDL31999.1"/>
    <property type="molecule type" value="Genomic_DNA"/>
</dbReference>
<gene>
    <name evidence="2" type="ORF">BP5553_09401</name>
</gene>
<dbReference type="RefSeq" id="XP_031865931.1">
    <property type="nucleotide sequence ID" value="XM_032018024.1"/>
</dbReference>